<reference evidence="2" key="1">
    <citation type="submission" date="2016-05" db="EMBL/GenBank/DDBJ databases">
        <title>Comparative genomics of biotechnologically important yeasts.</title>
        <authorList>
            <consortium name="DOE Joint Genome Institute"/>
            <person name="Riley R."/>
            <person name="Haridas S."/>
            <person name="Wolfe K.H."/>
            <person name="Lopes M.R."/>
            <person name="Hittinger C.T."/>
            <person name="Goker M."/>
            <person name="Salamov A."/>
            <person name="Wisecaver J."/>
            <person name="Long T.M."/>
            <person name="Aerts A.L."/>
            <person name="Barry K."/>
            <person name="Choi C."/>
            <person name="Clum A."/>
            <person name="Coughlan A.Y."/>
            <person name="Deshpande S."/>
            <person name="Douglass A.P."/>
            <person name="Hanson S.J."/>
            <person name="Klenk H.-P."/>
            <person name="Labutti K."/>
            <person name="Lapidus A."/>
            <person name="Lindquist E."/>
            <person name="Lipzen A."/>
            <person name="Meier-Kolthoff J.P."/>
            <person name="Ohm R.A."/>
            <person name="Otillar R.P."/>
            <person name="Pangilinan J."/>
            <person name="Peng Y."/>
            <person name="Rokas A."/>
            <person name="Rosa C.A."/>
            <person name="Scheuner C."/>
            <person name="Sibirny A.A."/>
            <person name="Slot J.C."/>
            <person name="Stielow J.B."/>
            <person name="Sun H."/>
            <person name="Kurtzman C.P."/>
            <person name="Blackwell M."/>
            <person name="Grigoriev I.V."/>
            <person name="Jeffries T.W."/>
        </authorList>
    </citation>
    <scope>NUCLEOTIDE SEQUENCE [LARGE SCALE GENOMIC DNA]</scope>
    <source>
        <strain evidence="2">NRRL Y-1933</strain>
    </source>
</reference>
<name>A0A1E4RLE4_9ASCO</name>
<proteinExistence type="predicted"/>
<dbReference type="Pfam" id="PF00300">
    <property type="entry name" value="His_Phos_1"/>
    <property type="match status" value="1"/>
</dbReference>
<keyword evidence="2" id="KW-1185">Reference proteome</keyword>
<sequence>MAISIPQTVFRVPEEIESKKHKKGKKVFTKYKSIDSYFKQLKESTDDSNFSIIDDFGLEDQHTWNDVIEEVQRLNNKHGHKKQYKLFFLARHGEAWHNVAEEYYSSKEWNCEWQMKDGNGTIEWFDARLTSTGEGQIESLSKAWDSQIHHNNAPIPQLYYISPLTRTLQTFELTWSNLINIYDSKPKVVELARETYGIGTESKRHNASYIDFNFPFVKFDTGFTFNDDLWIPDKHESHQHRNYRAHLLLNEIFKKDDNTVISITSHSGLISSILKVIGHRKWELKTGQMVPVIIEGSKPGHYKKPTLDRPWNDLKECKDSSNEYVL</sequence>
<dbReference type="GO" id="GO:0005737">
    <property type="term" value="C:cytoplasm"/>
    <property type="evidence" value="ECO:0007669"/>
    <property type="project" value="TreeGrafter"/>
</dbReference>
<dbReference type="AlphaFoldDB" id="A0A1E4RLE4"/>
<dbReference type="RefSeq" id="XP_020077161.1">
    <property type="nucleotide sequence ID" value="XM_020218504.1"/>
</dbReference>
<dbReference type="PANTHER" id="PTHR48100:SF1">
    <property type="entry name" value="HISTIDINE PHOSPHATASE FAMILY PROTEIN-RELATED"/>
    <property type="match status" value="1"/>
</dbReference>
<dbReference type="Gene3D" id="3.40.50.1240">
    <property type="entry name" value="Phosphoglycerate mutase-like"/>
    <property type="match status" value="1"/>
</dbReference>
<dbReference type="PANTHER" id="PTHR48100">
    <property type="entry name" value="BROAD-SPECIFICITY PHOSPHATASE YOR283W-RELATED"/>
    <property type="match status" value="1"/>
</dbReference>
<protein>
    <submittedName>
        <fullName evidence="1">Phosphoglycerate mutase-like protein</fullName>
    </submittedName>
</protein>
<gene>
    <name evidence="1" type="ORF">HYPBUDRAFT_106763</name>
</gene>
<dbReference type="GeneID" id="30993054"/>
<dbReference type="EMBL" id="KV454540">
    <property type="protein sequence ID" value="ODV68094.1"/>
    <property type="molecule type" value="Genomic_DNA"/>
</dbReference>
<dbReference type="Proteomes" id="UP000095085">
    <property type="component" value="Unassembled WGS sequence"/>
</dbReference>
<dbReference type="OrthoDB" id="496981at2759"/>
<accession>A0A1E4RLE4</accession>
<organism evidence="1 2">
    <name type="scientific">Hyphopichia burtonii NRRL Y-1933</name>
    <dbReference type="NCBI Taxonomy" id="984485"/>
    <lineage>
        <taxon>Eukaryota</taxon>
        <taxon>Fungi</taxon>
        <taxon>Dikarya</taxon>
        <taxon>Ascomycota</taxon>
        <taxon>Saccharomycotina</taxon>
        <taxon>Pichiomycetes</taxon>
        <taxon>Debaryomycetaceae</taxon>
        <taxon>Hyphopichia</taxon>
    </lineage>
</organism>
<dbReference type="GO" id="GO:0016791">
    <property type="term" value="F:phosphatase activity"/>
    <property type="evidence" value="ECO:0007669"/>
    <property type="project" value="TreeGrafter"/>
</dbReference>
<dbReference type="InterPro" id="IPR029033">
    <property type="entry name" value="His_PPase_superfam"/>
</dbReference>
<dbReference type="InterPro" id="IPR050275">
    <property type="entry name" value="PGM_Phosphatase"/>
</dbReference>
<evidence type="ECO:0000313" key="1">
    <source>
        <dbReference type="EMBL" id="ODV68094.1"/>
    </source>
</evidence>
<dbReference type="SUPFAM" id="SSF53254">
    <property type="entry name" value="Phosphoglycerate mutase-like"/>
    <property type="match status" value="1"/>
</dbReference>
<evidence type="ECO:0000313" key="2">
    <source>
        <dbReference type="Proteomes" id="UP000095085"/>
    </source>
</evidence>
<dbReference type="CDD" id="cd07040">
    <property type="entry name" value="HP"/>
    <property type="match status" value="1"/>
</dbReference>
<dbReference type="InterPro" id="IPR013078">
    <property type="entry name" value="His_Pase_superF_clade-1"/>
</dbReference>